<dbReference type="OrthoDB" id="345845at2"/>
<organism evidence="2 3">
    <name type="scientific">Desulfobulbus oralis</name>
    <dbReference type="NCBI Taxonomy" id="1986146"/>
    <lineage>
        <taxon>Bacteria</taxon>
        <taxon>Pseudomonadati</taxon>
        <taxon>Thermodesulfobacteriota</taxon>
        <taxon>Desulfobulbia</taxon>
        <taxon>Desulfobulbales</taxon>
        <taxon>Desulfobulbaceae</taxon>
        <taxon>Desulfobulbus</taxon>
    </lineage>
</organism>
<dbReference type="RefSeq" id="WP_104935460.1">
    <property type="nucleotide sequence ID" value="NZ_CP021255.1"/>
</dbReference>
<keyword evidence="3" id="KW-1185">Reference proteome</keyword>
<evidence type="ECO:0000256" key="1">
    <source>
        <dbReference type="SAM" id="SignalP"/>
    </source>
</evidence>
<evidence type="ECO:0000313" key="2">
    <source>
        <dbReference type="EMBL" id="AVD70135.1"/>
    </source>
</evidence>
<feature type="signal peptide" evidence="1">
    <location>
        <begin position="1"/>
        <end position="23"/>
    </location>
</feature>
<sequence>MKQGIAILLLLCILAMLAVPVAADAGYSTKIPVPAKPAGFDIYKEPISTPQHLDWLWQDYLQHGKKKAIARIVDALELGSYAGSLQKAQAVQKTRALTEEEQQNAFLEAVFEAAMWSLTSNAKQHPEVLEELKRIEQRNRPHAKPVAHGYLLLLLTRVAPDEYKFVPQKKRLTVTTPTGDVHFNVKK</sequence>
<protein>
    <submittedName>
        <fullName evidence="2">Uncharacterized protein</fullName>
    </submittedName>
</protein>
<feature type="chain" id="PRO_5014998812" evidence="1">
    <location>
        <begin position="24"/>
        <end position="187"/>
    </location>
</feature>
<dbReference type="AlphaFoldDB" id="A0A2L1GKD6"/>
<gene>
    <name evidence="2" type="ORF">CAY53_00415</name>
</gene>
<reference evidence="2 3" key="1">
    <citation type="journal article" date="2018" name="MBio">
        <title>Insights into the evolution of host association through the isolation and characterization of a novel human periodontal pathobiont, Desulfobulbus oralis.</title>
        <authorList>
            <person name="Cross K.L."/>
            <person name="Chirania P."/>
            <person name="Xiong W."/>
            <person name="Beall C.J."/>
            <person name="Elkins J.G."/>
            <person name="Giannone R.J."/>
            <person name="Griffen A.L."/>
            <person name="Guss A.M."/>
            <person name="Hettich R.L."/>
            <person name="Joshi S.S."/>
            <person name="Mokrzan E.M."/>
            <person name="Martin R.K."/>
            <person name="Zhulin I.B."/>
            <person name="Leys E.J."/>
            <person name="Podar M."/>
        </authorList>
    </citation>
    <scope>NUCLEOTIDE SEQUENCE [LARGE SCALE GENOMIC DNA]</scope>
    <source>
        <strain evidence="2 3">ORNL</strain>
    </source>
</reference>
<accession>A0A2L1GKD6</accession>
<proteinExistence type="predicted"/>
<name>A0A2L1GKD6_9BACT</name>
<evidence type="ECO:0000313" key="3">
    <source>
        <dbReference type="Proteomes" id="UP000239867"/>
    </source>
</evidence>
<dbReference type="KEGG" id="deo:CAY53_00415"/>
<keyword evidence="1" id="KW-0732">Signal</keyword>
<dbReference type="EMBL" id="CP021255">
    <property type="protein sequence ID" value="AVD70135.1"/>
    <property type="molecule type" value="Genomic_DNA"/>
</dbReference>
<dbReference type="Proteomes" id="UP000239867">
    <property type="component" value="Chromosome"/>
</dbReference>